<proteinExistence type="predicted"/>
<dbReference type="RefSeq" id="XP_020060463.1">
    <property type="nucleotide sequence ID" value="XM_020200643.1"/>
</dbReference>
<evidence type="ECO:0000313" key="2">
    <source>
        <dbReference type="EMBL" id="OJK04124.1"/>
    </source>
</evidence>
<dbReference type="VEuPathDB" id="FungiDB:ASPACDRAFT_39740"/>
<sequence>MGASTILISTILALGTTALASAVATATTTNTTATTGLFPSTLNITTLTAHNNHSVLECWALQPGYSLTSEAGVSGNAVLNLGPITGNATNILIPANYDGGQHNAPALQWVIFLSGVAHITLPTSGDEAWVTGGKNGAILALDTREVSAEGHATTYPSGQMTVAVEVPLSEVPAHRVLHSGACGEGEVLG</sequence>
<evidence type="ECO:0000256" key="1">
    <source>
        <dbReference type="SAM" id="SignalP"/>
    </source>
</evidence>
<dbReference type="Proteomes" id="UP000184546">
    <property type="component" value="Unassembled WGS sequence"/>
</dbReference>
<dbReference type="EMBL" id="KV878971">
    <property type="protein sequence ID" value="OJK04124.1"/>
    <property type="molecule type" value="Genomic_DNA"/>
</dbReference>
<organism evidence="2 3">
    <name type="scientific">Aspergillus aculeatus (strain ATCC 16872 / CBS 172.66 / WB 5094)</name>
    <dbReference type="NCBI Taxonomy" id="690307"/>
    <lineage>
        <taxon>Eukaryota</taxon>
        <taxon>Fungi</taxon>
        <taxon>Dikarya</taxon>
        <taxon>Ascomycota</taxon>
        <taxon>Pezizomycotina</taxon>
        <taxon>Eurotiomycetes</taxon>
        <taxon>Eurotiomycetidae</taxon>
        <taxon>Eurotiales</taxon>
        <taxon>Aspergillaceae</taxon>
        <taxon>Aspergillus</taxon>
        <taxon>Aspergillus subgen. Circumdati</taxon>
    </lineage>
</organism>
<feature type="chain" id="PRO_5009888101" description="Small secreted protein" evidence="1">
    <location>
        <begin position="21"/>
        <end position="189"/>
    </location>
</feature>
<name>A0A1L9X730_ASPA1</name>
<dbReference type="GeneID" id="30974457"/>
<dbReference type="AlphaFoldDB" id="A0A1L9X730"/>
<evidence type="ECO:0008006" key="4">
    <source>
        <dbReference type="Google" id="ProtNLM"/>
    </source>
</evidence>
<evidence type="ECO:0000313" key="3">
    <source>
        <dbReference type="Proteomes" id="UP000184546"/>
    </source>
</evidence>
<keyword evidence="3" id="KW-1185">Reference proteome</keyword>
<gene>
    <name evidence="2" type="ORF">ASPACDRAFT_39740</name>
</gene>
<dbReference type="OrthoDB" id="3223416at2759"/>
<keyword evidence="1" id="KW-0732">Signal</keyword>
<feature type="signal peptide" evidence="1">
    <location>
        <begin position="1"/>
        <end position="20"/>
    </location>
</feature>
<dbReference type="OMA" id="GHYTTYP"/>
<reference evidence="3" key="1">
    <citation type="journal article" date="2017" name="Genome Biol.">
        <title>Comparative genomics reveals high biological diversity and specific adaptations in the industrially and medically important fungal genus Aspergillus.</title>
        <authorList>
            <person name="de Vries R.P."/>
            <person name="Riley R."/>
            <person name="Wiebenga A."/>
            <person name="Aguilar-Osorio G."/>
            <person name="Amillis S."/>
            <person name="Uchima C.A."/>
            <person name="Anderluh G."/>
            <person name="Asadollahi M."/>
            <person name="Askin M."/>
            <person name="Barry K."/>
            <person name="Battaglia E."/>
            <person name="Bayram O."/>
            <person name="Benocci T."/>
            <person name="Braus-Stromeyer S.A."/>
            <person name="Caldana C."/>
            <person name="Canovas D."/>
            <person name="Cerqueira G.C."/>
            <person name="Chen F."/>
            <person name="Chen W."/>
            <person name="Choi C."/>
            <person name="Clum A."/>
            <person name="Dos Santos R.A."/>
            <person name="Damasio A.R."/>
            <person name="Diallinas G."/>
            <person name="Emri T."/>
            <person name="Fekete E."/>
            <person name="Flipphi M."/>
            <person name="Freyberg S."/>
            <person name="Gallo A."/>
            <person name="Gournas C."/>
            <person name="Habgood R."/>
            <person name="Hainaut M."/>
            <person name="Harispe M.L."/>
            <person name="Henrissat B."/>
            <person name="Hilden K.S."/>
            <person name="Hope R."/>
            <person name="Hossain A."/>
            <person name="Karabika E."/>
            <person name="Karaffa L."/>
            <person name="Karanyi Z."/>
            <person name="Krasevec N."/>
            <person name="Kuo A."/>
            <person name="Kusch H."/>
            <person name="LaButti K."/>
            <person name="Lagendijk E.L."/>
            <person name="Lapidus A."/>
            <person name="Levasseur A."/>
            <person name="Lindquist E."/>
            <person name="Lipzen A."/>
            <person name="Logrieco A.F."/>
            <person name="MacCabe A."/>
            <person name="Maekelae M.R."/>
            <person name="Malavazi I."/>
            <person name="Melin P."/>
            <person name="Meyer V."/>
            <person name="Mielnichuk N."/>
            <person name="Miskei M."/>
            <person name="Molnar A.P."/>
            <person name="Mule G."/>
            <person name="Ngan C.Y."/>
            <person name="Orejas M."/>
            <person name="Orosz E."/>
            <person name="Ouedraogo J.P."/>
            <person name="Overkamp K.M."/>
            <person name="Park H.-S."/>
            <person name="Perrone G."/>
            <person name="Piumi F."/>
            <person name="Punt P.J."/>
            <person name="Ram A.F."/>
            <person name="Ramon A."/>
            <person name="Rauscher S."/>
            <person name="Record E."/>
            <person name="Riano-Pachon D.M."/>
            <person name="Robert V."/>
            <person name="Roehrig J."/>
            <person name="Ruller R."/>
            <person name="Salamov A."/>
            <person name="Salih N.S."/>
            <person name="Samson R.A."/>
            <person name="Sandor E."/>
            <person name="Sanguinetti M."/>
            <person name="Schuetze T."/>
            <person name="Sepcic K."/>
            <person name="Shelest E."/>
            <person name="Sherlock G."/>
            <person name="Sophianopoulou V."/>
            <person name="Squina F.M."/>
            <person name="Sun H."/>
            <person name="Susca A."/>
            <person name="Todd R.B."/>
            <person name="Tsang A."/>
            <person name="Unkles S.E."/>
            <person name="van de Wiele N."/>
            <person name="van Rossen-Uffink D."/>
            <person name="Oliveira J.V."/>
            <person name="Vesth T.C."/>
            <person name="Visser J."/>
            <person name="Yu J.-H."/>
            <person name="Zhou M."/>
            <person name="Andersen M.R."/>
            <person name="Archer D.B."/>
            <person name="Baker S.E."/>
            <person name="Benoit I."/>
            <person name="Brakhage A.A."/>
            <person name="Braus G.H."/>
            <person name="Fischer R."/>
            <person name="Frisvad J.C."/>
            <person name="Goldman G.H."/>
            <person name="Houbraken J."/>
            <person name="Oakley B."/>
            <person name="Pocsi I."/>
            <person name="Scazzocchio C."/>
            <person name="Seiboth B."/>
            <person name="vanKuyk P.A."/>
            <person name="Wortman J."/>
            <person name="Dyer P.S."/>
            <person name="Grigoriev I.V."/>
        </authorList>
    </citation>
    <scope>NUCLEOTIDE SEQUENCE [LARGE SCALE GENOMIC DNA]</scope>
    <source>
        <strain evidence="3">ATCC 16872 / CBS 172.66 / WB 5094</strain>
    </source>
</reference>
<protein>
    <recommendedName>
        <fullName evidence="4">Small secreted protein</fullName>
    </recommendedName>
</protein>
<accession>A0A1L9X730</accession>